<dbReference type="RefSeq" id="WP_409978367.1">
    <property type="nucleotide sequence ID" value="NZ_JACHEP010000011.1"/>
</dbReference>
<proteinExistence type="predicted"/>
<evidence type="ECO:0000256" key="1">
    <source>
        <dbReference type="SAM" id="Phobius"/>
    </source>
</evidence>
<feature type="transmembrane region" description="Helical" evidence="1">
    <location>
        <begin position="329"/>
        <end position="345"/>
    </location>
</feature>
<accession>A0A7W8MV06</accession>
<dbReference type="EMBL" id="JACHEP010000011">
    <property type="protein sequence ID" value="MBB5325077.1"/>
    <property type="molecule type" value="Genomic_DNA"/>
</dbReference>
<feature type="transmembrane region" description="Helical" evidence="1">
    <location>
        <begin position="133"/>
        <end position="156"/>
    </location>
</feature>
<dbReference type="PANTHER" id="PTHR30590">
    <property type="entry name" value="INNER MEMBRANE PROTEIN"/>
    <property type="match status" value="1"/>
</dbReference>
<evidence type="ECO:0000313" key="4">
    <source>
        <dbReference type="Proteomes" id="UP000520011"/>
    </source>
</evidence>
<dbReference type="InterPro" id="IPR052529">
    <property type="entry name" value="Bact_Transport_Assoc"/>
</dbReference>
<dbReference type="PANTHER" id="PTHR30590:SF2">
    <property type="entry name" value="INNER MEMBRANE PROTEIN"/>
    <property type="match status" value="1"/>
</dbReference>
<evidence type="ECO:0000259" key="2">
    <source>
        <dbReference type="Pfam" id="PF04235"/>
    </source>
</evidence>
<keyword evidence="4" id="KW-1185">Reference proteome</keyword>
<evidence type="ECO:0000313" key="3">
    <source>
        <dbReference type="EMBL" id="MBB5325077.1"/>
    </source>
</evidence>
<keyword evidence="1" id="KW-1133">Transmembrane helix</keyword>
<keyword evidence="1" id="KW-0812">Transmembrane</keyword>
<reference evidence="3 4" key="1">
    <citation type="submission" date="2020-08" db="EMBL/GenBank/DDBJ databases">
        <title>Genomic Encyclopedia of Type Strains, Phase IV (KMG-IV): sequencing the most valuable type-strain genomes for metagenomic binning, comparative biology and taxonomic classification.</title>
        <authorList>
            <person name="Goeker M."/>
        </authorList>
    </citation>
    <scope>NUCLEOTIDE SEQUENCE [LARGE SCALE GENOMIC DNA]</scope>
    <source>
        <strain evidence="3 4">DSM 16325</strain>
    </source>
</reference>
<feature type="transmembrane region" description="Helical" evidence="1">
    <location>
        <begin position="201"/>
        <end position="221"/>
    </location>
</feature>
<feature type="transmembrane region" description="Helical" evidence="1">
    <location>
        <begin position="303"/>
        <end position="323"/>
    </location>
</feature>
<name>A0A7W8MV06_9BACL</name>
<dbReference type="AlphaFoldDB" id="A0A7W8MV06"/>
<feature type="domain" description="DUF418" evidence="2">
    <location>
        <begin position="227"/>
        <end position="369"/>
    </location>
</feature>
<dbReference type="InterPro" id="IPR007349">
    <property type="entry name" value="DUF418"/>
</dbReference>
<sequence length="377" mass="43619">MRIKEIDVIRGFSILGIFFVNMLDFHSPIMYIELEEWWQSPLDRWTVTLIDVAAQASFYPLFAFLFGFSMVVFRERAIEKGLSFPHLFIRRMVALFVIGCIHAFFIWHGDILITYAAMGGLLLLFHQASSRMWLAASIICFIPYFVISLLLGFAVLSGEAETSAHYESLAMEALRNYRDGTISDIFWQRWRDWIYVNNIEGFLFIVMMLLAMGLFGGYVAQSRSLLSIATIKRTAIVSLWIGMPLKLLPYLFGKNVWTEYVQDVFGGPALSIFYAAVIWLVLQKKRWKIFDYFASVGRMSLTNYLFQSVLCTFLFYSYGFGLYGSVRPFYGAVGTVVIYVTQAIISEKWLKSFHMGPIEWMWRTATYGKRPLLRRSP</sequence>
<comment type="caution">
    <text evidence="3">The sequence shown here is derived from an EMBL/GenBank/DDBJ whole genome shotgun (WGS) entry which is preliminary data.</text>
</comment>
<organism evidence="3 4">
    <name type="scientific">Anoxybacteroides tepidamans</name>
    <dbReference type="NCBI Taxonomy" id="265948"/>
    <lineage>
        <taxon>Bacteria</taxon>
        <taxon>Bacillati</taxon>
        <taxon>Bacillota</taxon>
        <taxon>Bacilli</taxon>
        <taxon>Bacillales</taxon>
        <taxon>Anoxybacillaceae</taxon>
        <taxon>Anoxybacteroides</taxon>
    </lineage>
</organism>
<feature type="transmembrane region" description="Helical" evidence="1">
    <location>
        <begin position="85"/>
        <end position="105"/>
    </location>
</feature>
<gene>
    <name evidence="3" type="ORF">HNQ34_002176</name>
</gene>
<feature type="transmembrane region" description="Helical" evidence="1">
    <location>
        <begin position="264"/>
        <end position="282"/>
    </location>
</feature>
<protein>
    <recommendedName>
        <fullName evidence="2">DUF418 domain-containing protein</fullName>
    </recommendedName>
</protein>
<keyword evidence="1" id="KW-0472">Membrane</keyword>
<dbReference type="Pfam" id="PF04235">
    <property type="entry name" value="DUF418"/>
    <property type="match status" value="1"/>
</dbReference>
<dbReference type="Proteomes" id="UP000520011">
    <property type="component" value="Unassembled WGS sequence"/>
</dbReference>
<feature type="transmembrane region" description="Helical" evidence="1">
    <location>
        <begin position="12"/>
        <end position="32"/>
    </location>
</feature>
<feature type="transmembrane region" description="Helical" evidence="1">
    <location>
        <begin position="233"/>
        <end position="252"/>
    </location>
</feature>
<feature type="transmembrane region" description="Helical" evidence="1">
    <location>
        <begin position="52"/>
        <end position="73"/>
    </location>
</feature>